<reference evidence="2 4" key="1">
    <citation type="submission" date="2018-03" db="EMBL/GenBank/DDBJ databases">
        <title>Genomic Encyclopedia of Archaeal and Bacterial Type Strains, Phase II (KMG-II): from individual species to whole genera.</title>
        <authorList>
            <person name="Goeker M."/>
        </authorList>
    </citation>
    <scope>NUCLEOTIDE SEQUENCE [LARGE SCALE GENOMIC DNA]</scope>
    <source>
        <strain evidence="2 4">DSM 21548</strain>
    </source>
</reference>
<keyword evidence="1" id="KW-0472">Membrane</keyword>
<accession>A0A2P8GW54</accession>
<reference evidence="3 5" key="2">
    <citation type="submission" date="2018-12" db="EMBL/GenBank/DDBJ databases">
        <authorList>
            <person name="hu s."/>
            <person name="Xu Y."/>
            <person name="Xu B."/>
            <person name="Li F."/>
        </authorList>
    </citation>
    <scope>NUCLEOTIDE SEQUENCE [LARGE SCALE GENOMIC DNA]</scope>
    <source>
        <strain evidence="3 5">KSW2-17</strain>
    </source>
</reference>
<dbReference type="EMBL" id="RZGY01000001">
    <property type="protein sequence ID" value="RUQ87248.1"/>
    <property type="molecule type" value="Genomic_DNA"/>
</dbReference>
<sequence length="69" mass="7553">MTSEKQPDEKQEIRATIYRLHRVTLILPVVIAIAFVALGIVVQNWAIVAVFAILGLAAVVTSIAIGRKR</sequence>
<evidence type="ECO:0000313" key="5">
    <source>
        <dbReference type="Proteomes" id="UP000268291"/>
    </source>
</evidence>
<dbReference type="Proteomes" id="UP000268291">
    <property type="component" value="Unassembled WGS sequence"/>
</dbReference>
<dbReference type="EMBL" id="PYAU01000001">
    <property type="protein sequence ID" value="PSL38211.1"/>
    <property type="molecule type" value="Genomic_DNA"/>
</dbReference>
<evidence type="ECO:0000313" key="3">
    <source>
        <dbReference type="EMBL" id="RUQ87248.1"/>
    </source>
</evidence>
<dbReference type="RefSeq" id="WP_106563256.1">
    <property type="nucleotide sequence ID" value="NZ_PYAU01000001.1"/>
</dbReference>
<evidence type="ECO:0000313" key="4">
    <source>
        <dbReference type="Proteomes" id="UP000241203"/>
    </source>
</evidence>
<feature type="transmembrane region" description="Helical" evidence="1">
    <location>
        <begin position="20"/>
        <end position="40"/>
    </location>
</feature>
<comment type="caution">
    <text evidence="2">The sequence shown here is derived from an EMBL/GenBank/DDBJ whole genome shotgun (WGS) entry which is preliminary data.</text>
</comment>
<organism evidence="2 4">
    <name type="scientific">Labedella gwakjiensis</name>
    <dbReference type="NCBI Taxonomy" id="390269"/>
    <lineage>
        <taxon>Bacteria</taxon>
        <taxon>Bacillati</taxon>
        <taxon>Actinomycetota</taxon>
        <taxon>Actinomycetes</taxon>
        <taxon>Micrococcales</taxon>
        <taxon>Microbacteriaceae</taxon>
        <taxon>Labedella</taxon>
    </lineage>
</organism>
<feature type="transmembrane region" description="Helical" evidence="1">
    <location>
        <begin position="46"/>
        <end position="66"/>
    </location>
</feature>
<dbReference type="AlphaFoldDB" id="A0A2P8GW54"/>
<protein>
    <submittedName>
        <fullName evidence="2">Uncharacterized protein</fullName>
    </submittedName>
</protein>
<name>A0A2P8GW54_9MICO</name>
<dbReference type="Proteomes" id="UP000241203">
    <property type="component" value="Unassembled WGS sequence"/>
</dbReference>
<keyword evidence="5" id="KW-1185">Reference proteome</keyword>
<evidence type="ECO:0000313" key="2">
    <source>
        <dbReference type="EMBL" id="PSL38211.1"/>
    </source>
</evidence>
<keyword evidence="1" id="KW-1133">Transmembrane helix</keyword>
<proteinExistence type="predicted"/>
<keyword evidence="1" id="KW-0812">Transmembrane</keyword>
<evidence type="ECO:0000256" key="1">
    <source>
        <dbReference type="SAM" id="Phobius"/>
    </source>
</evidence>
<gene>
    <name evidence="2" type="ORF">CLV49_1826</name>
    <name evidence="3" type="ORF">ELQ93_10080</name>
</gene>